<dbReference type="EMBL" id="FNCH01000028">
    <property type="protein sequence ID" value="SDH53992.1"/>
    <property type="molecule type" value="Genomic_DNA"/>
</dbReference>
<reference evidence="2" key="1">
    <citation type="submission" date="2016-10" db="EMBL/GenBank/DDBJ databases">
        <authorList>
            <person name="Varghese N."/>
            <person name="Submissions S."/>
        </authorList>
    </citation>
    <scope>NUCLEOTIDE SEQUENCE [LARGE SCALE GENOMIC DNA]</scope>
    <source>
        <strain evidence="2">DSM 17933</strain>
    </source>
</reference>
<dbReference type="AlphaFoldDB" id="A0A1G8D8C9"/>
<accession>A0A1G8D8C9</accession>
<name>A0A1G8D8C9_9SPHI</name>
<dbReference type="Proteomes" id="UP000199643">
    <property type="component" value="Unassembled WGS sequence"/>
</dbReference>
<proteinExistence type="predicted"/>
<protein>
    <submittedName>
        <fullName evidence="1">Uncharacterized protein</fullName>
    </submittedName>
</protein>
<keyword evidence="2" id="KW-1185">Reference proteome</keyword>
<evidence type="ECO:0000313" key="1">
    <source>
        <dbReference type="EMBL" id="SDH53992.1"/>
    </source>
</evidence>
<evidence type="ECO:0000313" key="2">
    <source>
        <dbReference type="Proteomes" id="UP000199643"/>
    </source>
</evidence>
<sequence>MSYFLSDIIDILASYFFDKSVVLDNVQMHSAFDEDEEHLFRAELNLRHDIAYGRLLVSFFDEINTKLSSKPEKYKTFSELPLRGELDINKYLQRRYGSIERNRYYPVIRGTSVPNTPENILVKSTLILLMQHFTKYPLKQTAEFVAVQQLLNWLHTRLSSWPWDSVIVSNNLERTYLESRKRVTKRQTGNDIGYGKFLSWFEEWRIAFNKPGELPKEQLRNHLLAFPTGDSFNEKVFEIWCLKFLSQVLISIGFSLVTGPKPLFKKDNEPIYILERNGKIINIWFQKQSPMGKPQWFYTENKKGLRGIPDIILTQVGADGPLIVDAKLRSYSRSKSEEVYKMLGYYENFRKSLGDHPFIGALLFVSDSHEVHELENDQGSRVSVLSVPTINQSESLVNTMGNIIENWLKTL</sequence>
<dbReference type="RefSeq" id="WP_090504161.1">
    <property type="nucleotide sequence ID" value="NZ_FNCH01000028.1"/>
</dbReference>
<gene>
    <name evidence="1" type="ORF">SAMN05421827_12846</name>
</gene>
<dbReference type="STRING" id="405671.SAMN05421827_12846"/>
<dbReference type="OrthoDB" id="2691164at2"/>
<organism evidence="1 2">
    <name type="scientific">Pedobacter terrae</name>
    <dbReference type="NCBI Taxonomy" id="405671"/>
    <lineage>
        <taxon>Bacteria</taxon>
        <taxon>Pseudomonadati</taxon>
        <taxon>Bacteroidota</taxon>
        <taxon>Sphingobacteriia</taxon>
        <taxon>Sphingobacteriales</taxon>
        <taxon>Sphingobacteriaceae</taxon>
        <taxon>Pedobacter</taxon>
    </lineage>
</organism>